<dbReference type="RefSeq" id="XP_009060342.1">
    <property type="nucleotide sequence ID" value="XM_009062094.1"/>
</dbReference>
<evidence type="ECO:0000259" key="1">
    <source>
        <dbReference type="Pfam" id="PF23036"/>
    </source>
</evidence>
<dbReference type="GeneID" id="20230099"/>
<dbReference type="InterPro" id="IPR056913">
    <property type="entry name" value="TRAPPC10/Trs130_N"/>
</dbReference>
<dbReference type="Pfam" id="PF23036">
    <property type="entry name" value="TRAPPC10_1st"/>
    <property type="match status" value="1"/>
</dbReference>
<dbReference type="GO" id="GO:0006891">
    <property type="term" value="P:intra-Golgi vesicle-mediated transport"/>
    <property type="evidence" value="ECO:0007669"/>
    <property type="project" value="TreeGrafter"/>
</dbReference>
<dbReference type="InterPro" id="IPR045126">
    <property type="entry name" value="TRAPPC10/Trs130"/>
</dbReference>
<accession>V4BL41</accession>
<feature type="non-terminal residue" evidence="2">
    <location>
        <position position="1"/>
    </location>
</feature>
<dbReference type="EMBL" id="KB202619">
    <property type="protein sequence ID" value="ESO89314.1"/>
    <property type="molecule type" value="Genomic_DNA"/>
</dbReference>
<proteinExistence type="predicted"/>
<dbReference type="SUPFAM" id="SSF48452">
    <property type="entry name" value="TPR-like"/>
    <property type="match status" value="1"/>
</dbReference>
<sequence>GDMSLFSSLHSATLHGLPKEACEWRRSYGRPPRTVHLEASFVPYDADILPDETTKTLVSRPYFHIYWTDCVSHYKQSVRDDIAEWHSALKEASIPDWLIVVVINDESKIKSKLLPRSSVIDKVRNDFCSKQSDRCIVLSEPMKTDQKTAESWYSFFQRLRQLLLQAFNHHLDKYEDKMRSLREKRTQEGWNYFDYFIFQEELAFMFEMLGLYEDALIQYDELDALFTQFVENHANGAIAEWLKTTVKSCTSWEGLSLYKPIQHQKRDLIKQNLISLIEFRNYLYSRQSALLFLMNKSWIIAQRAMDFLYNTAQEVYALEIAVPIGALSCWMFMSCLEVLRYCETTPLQSDKYSLYTATLRDYARTKLKELGSLCGLMPGCEPTSEQLSRVVDLSAGMGESSDDDGYVHPRDRLRQALSSQTSFKKHYLEMCELTMGTYKHVSRFRSARILGRDMAEFYMKIGEPQKAEGFLLDAIKMYQQENWGNLADGTMLDLAQCLLKMGELDKYPFTLWNAFIHSL</sequence>
<dbReference type="AlphaFoldDB" id="V4BL41"/>
<dbReference type="GO" id="GO:0005829">
    <property type="term" value="C:cytosol"/>
    <property type="evidence" value="ECO:0007669"/>
    <property type="project" value="GOC"/>
</dbReference>
<gene>
    <name evidence="2" type="ORF">LOTGIDRAFT_106362</name>
</gene>
<feature type="domain" description="TRAPPC10/Trs130 N-terminal" evidence="1">
    <location>
        <begin position="1"/>
        <end position="300"/>
    </location>
</feature>
<evidence type="ECO:0000313" key="2">
    <source>
        <dbReference type="EMBL" id="ESO89314.1"/>
    </source>
</evidence>
<dbReference type="KEGG" id="lgi:LOTGIDRAFT_106362"/>
<dbReference type="GO" id="GO:1990071">
    <property type="term" value="C:TRAPPII protein complex"/>
    <property type="evidence" value="ECO:0007669"/>
    <property type="project" value="InterPro"/>
</dbReference>
<dbReference type="STRING" id="225164.V4BL41"/>
<reference evidence="2 3" key="1">
    <citation type="journal article" date="2013" name="Nature">
        <title>Insights into bilaterian evolution from three spiralian genomes.</title>
        <authorList>
            <person name="Simakov O."/>
            <person name="Marletaz F."/>
            <person name="Cho S.J."/>
            <person name="Edsinger-Gonzales E."/>
            <person name="Havlak P."/>
            <person name="Hellsten U."/>
            <person name="Kuo D.H."/>
            <person name="Larsson T."/>
            <person name="Lv J."/>
            <person name="Arendt D."/>
            <person name="Savage R."/>
            <person name="Osoegawa K."/>
            <person name="de Jong P."/>
            <person name="Grimwood J."/>
            <person name="Chapman J.A."/>
            <person name="Shapiro H."/>
            <person name="Aerts A."/>
            <person name="Otillar R.P."/>
            <person name="Terry A.Y."/>
            <person name="Boore J.L."/>
            <person name="Grigoriev I.V."/>
            <person name="Lindberg D.R."/>
            <person name="Seaver E.C."/>
            <person name="Weisblat D.A."/>
            <person name="Putnam N.H."/>
            <person name="Rokhsar D.S."/>
        </authorList>
    </citation>
    <scope>NUCLEOTIDE SEQUENCE [LARGE SCALE GENOMIC DNA]</scope>
</reference>
<dbReference type="CTD" id="20230099"/>
<dbReference type="PANTHER" id="PTHR13251">
    <property type="entry name" value="EPILEPSY HOLOPROSENCEPHALY CANDIDATE 1/TMEM1"/>
    <property type="match status" value="1"/>
</dbReference>
<dbReference type="InterPro" id="IPR011990">
    <property type="entry name" value="TPR-like_helical_dom_sf"/>
</dbReference>
<dbReference type="GO" id="GO:0034498">
    <property type="term" value="P:early endosome to Golgi transport"/>
    <property type="evidence" value="ECO:0007669"/>
    <property type="project" value="TreeGrafter"/>
</dbReference>
<organism evidence="2 3">
    <name type="scientific">Lottia gigantea</name>
    <name type="common">Giant owl limpet</name>
    <dbReference type="NCBI Taxonomy" id="225164"/>
    <lineage>
        <taxon>Eukaryota</taxon>
        <taxon>Metazoa</taxon>
        <taxon>Spiralia</taxon>
        <taxon>Lophotrochozoa</taxon>
        <taxon>Mollusca</taxon>
        <taxon>Gastropoda</taxon>
        <taxon>Patellogastropoda</taxon>
        <taxon>Lottioidea</taxon>
        <taxon>Lottiidae</taxon>
        <taxon>Lottia</taxon>
    </lineage>
</organism>
<dbReference type="Proteomes" id="UP000030746">
    <property type="component" value="Unassembled WGS sequence"/>
</dbReference>
<dbReference type="OrthoDB" id="10256906at2759"/>
<dbReference type="OMA" id="QCTELEY"/>
<keyword evidence="3" id="KW-1185">Reference proteome</keyword>
<dbReference type="HOGENOM" id="CLU_525416_0_0_1"/>
<evidence type="ECO:0000313" key="3">
    <source>
        <dbReference type="Proteomes" id="UP000030746"/>
    </source>
</evidence>
<protein>
    <recommendedName>
        <fullName evidence="1">TRAPPC10/Trs130 N-terminal domain-containing protein</fullName>
    </recommendedName>
</protein>
<name>V4BL41_LOTGI</name>
<dbReference type="PANTHER" id="PTHR13251:SF3">
    <property type="entry name" value="TRAFFICKING PROTEIN PARTICLE COMPLEX SUBUNIT 10"/>
    <property type="match status" value="1"/>
</dbReference>